<gene>
    <name evidence="2" type="ORF">ABMA27_012964</name>
</gene>
<dbReference type="Proteomes" id="UP001549920">
    <property type="component" value="Unassembled WGS sequence"/>
</dbReference>
<proteinExistence type="predicted"/>
<comment type="caution">
    <text evidence="2">The sequence shown here is derived from an EMBL/GenBank/DDBJ whole genome shotgun (WGS) entry which is preliminary data.</text>
</comment>
<protein>
    <submittedName>
        <fullName evidence="2">Uncharacterized protein</fullName>
    </submittedName>
</protein>
<name>A0ABR3IDK8_LOXSC</name>
<keyword evidence="1" id="KW-0732">Signal</keyword>
<organism evidence="2 3">
    <name type="scientific">Loxostege sticticalis</name>
    <name type="common">Beet webworm moth</name>
    <dbReference type="NCBI Taxonomy" id="481309"/>
    <lineage>
        <taxon>Eukaryota</taxon>
        <taxon>Metazoa</taxon>
        <taxon>Ecdysozoa</taxon>
        <taxon>Arthropoda</taxon>
        <taxon>Hexapoda</taxon>
        <taxon>Insecta</taxon>
        <taxon>Pterygota</taxon>
        <taxon>Neoptera</taxon>
        <taxon>Endopterygota</taxon>
        <taxon>Lepidoptera</taxon>
        <taxon>Glossata</taxon>
        <taxon>Ditrysia</taxon>
        <taxon>Pyraloidea</taxon>
        <taxon>Crambidae</taxon>
        <taxon>Pyraustinae</taxon>
        <taxon>Loxostege</taxon>
    </lineage>
</organism>
<feature type="chain" id="PRO_5045870724" evidence="1">
    <location>
        <begin position="19"/>
        <end position="121"/>
    </location>
</feature>
<evidence type="ECO:0000313" key="2">
    <source>
        <dbReference type="EMBL" id="KAL0894338.1"/>
    </source>
</evidence>
<reference evidence="2 3" key="1">
    <citation type="submission" date="2024-06" db="EMBL/GenBank/DDBJ databases">
        <title>A chromosome-level genome assembly of beet webworm, Loxostege sticticalis.</title>
        <authorList>
            <person name="Zhang Y."/>
        </authorList>
    </citation>
    <scope>NUCLEOTIDE SEQUENCE [LARGE SCALE GENOMIC DNA]</scope>
    <source>
        <strain evidence="2">AQ026</strain>
        <tissue evidence="2">Whole body</tissue>
    </source>
</reference>
<accession>A0ABR3IDK8</accession>
<keyword evidence="3" id="KW-1185">Reference proteome</keyword>
<evidence type="ECO:0000313" key="3">
    <source>
        <dbReference type="Proteomes" id="UP001549920"/>
    </source>
</evidence>
<feature type="signal peptide" evidence="1">
    <location>
        <begin position="1"/>
        <end position="18"/>
    </location>
</feature>
<dbReference type="EMBL" id="JBEUOH010000004">
    <property type="protein sequence ID" value="KAL0894338.1"/>
    <property type="molecule type" value="Genomic_DNA"/>
</dbReference>
<evidence type="ECO:0000256" key="1">
    <source>
        <dbReference type="SAM" id="SignalP"/>
    </source>
</evidence>
<sequence length="121" mass="12766">MLVALVASLFALIASAHAQDLCGTDTFGVPLNRKDMMQQLPDVYMPAGSQEVMIDLPDSVCIPDHIAGVELGGVVLRACDYAAAPVVRLTNLRHAVVHRASYSAPGVVHTTVQCVPMGSPN</sequence>